<reference evidence="1" key="2">
    <citation type="submission" date="2018-08" db="UniProtKB">
        <authorList>
            <consortium name="EnsemblPlants"/>
        </authorList>
    </citation>
    <scope>IDENTIFICATION</scope>
    <source>
        <strain evidence="1">Yugu1</strain>
    </source>
</reference>
<evidence type="ECO:0000313" key="2">
    <source>
        <dbReference type="Proteomes" id="UP000004995"/>
    </source>
</evidence>
<dbReference type="Gramene" id="KQK90288">
    <property type="protein sequence ID" value="KQK90288"/>
    <property type="gene ID" value="SETIT_040710mg"/>
</dbReference>
<protein>
    <submittedName>
        <fullName evidence="1">Uncharacterized protein</fullName>
    </submittedName>
</protein>
<dbReference type="HOGENOM" id="CLU_3261511_0_0_1"/>
<dbReference type="AlphaFoldDB" id="K4AP62"/>
<evidence type="ECO:0000313" key="1">
    <source>
        <dbReference type="EnsemblPlants" id="KQK90288"/>
    </source>
</evidence>
<sequence length="42" mass="4845">MADEMANMEDVEACTRLRRDIHVVCMVRILLQKVALLWQGSV</sequence>
<dbReference type="InParanoid" id="K4AP62"/>
<dbReference type="EnsemblPlants" id="KQK90288">
    <property type="protein sequence ID" value="KQK90288"/>
    <property type="gene ID" value="SETIT_040710mg"/>
</dbReference>
<proteinExistence type="predicted"/>
<organism evidence="1 2">
    <name type="scientific">Setaria italica</name>
    <name type="common">Foxtail millet</name>
    <name type="synonym">Panicum italicum</name>
    <dbReference type="NCBI Taxonomy" id="4555"/>
    <lineage>
        <taxon>Eukaryota</taxon>
        <taxon>Viridiplantae</taxon>
        <taxon>Streptophyta</taxon>
        <taxon>Embryophyta</taxon>
        <taxon>Tracheophyta</taxon>
        <taxon>Spermatophyta</taxon>
        <taxon>Magnoliopsida</taxon>
        <taxon>Liliopsida</taxon>
        <taxon>Poales</taxon>
        <taxon>Poaceae</taxon>
        <taxon>PACMAD clade</taxon>
        <taxon>Panicoideae</taxon>
        <taxon>Panicodae</taxon>
        <taxon>Paniceae</taxon>
        <taxon>Cenchrinae</taxon>
        <taxon>Setaria</taxon>
    </lineage>
</organism>
<dbReference type="EMBL" id="AGNK02005919">
    <property type="status" value="NOT_ANNOTATED_CDS"/>
    <property type="molecule type" value="Genomic_DNA"/>
</dbReference>
<name>K4AP62_SETIT</name>
<keyword evidence="2" id="KW-1185">Reference proteome</keyword>
<dbReference type="Proteomes" id="UP000004995">
    <property type="component" value="Unassembled WGS sequence"/>
</dbReference>
<reference evidence="2" key="1">
    <citation type="journal article" date="2012" name="Nat. Biotechnol.">
        <title>Reference genome sequence of the model plant Setaria.</title>
        <authorList>
            <person name="Bennetzen J.L."/>
            <person name="Schmutz J."/>
            <person name="Wang H."/>
            <person name="Percifield R."/>
            <person name="Hawkins J."/>
            <person name="Pontaroli A.C."/>
            <person name="Estep M."/>
            <person name="Feng L."/>
            <person name="Vaughn J.N."/>
            <person name="Grimwood J."/>
            <person name="Jenkins J."/>
            <person name="Barry K."/>
            <person name="Lindquist E."/>
            <person name="Hellsten U."/>
            <person name="Deshpande S."/>
            <person name="Wang X."/>
            <person name="Wu X."/>
            <person name="Mitros T."/>
            <person name="Triplett J."/>
            <person name="Yang X."/>
            <person name="Ye C.Y."/>
            <person name="Mauro-Herrera M."/>
            <person name="Wang L."/>
            <person name="Li P."/>
            <person name="Sharma M."/>
            <person name="Sharma R."/>
            <person name="Ronald P.C."/>
            <person name="Panaud O."/>
            <person name="Kellogg E.A."/>
            <person name="Brutnell T.P."/>
            <person name="Doust A.N."/>
            <person name="Tuskan G.A."/>
            <person name="Rokhsar D."/>
            <person name="Devos K.M."/>
        </authorList>
    </citation>
    <scope>NUCLEOTIDE SEQUENCE [LARGE SCALE GENOMIC DNA]</scope>
    <source>
        <strain evidence="2">cv. Yugu1</strain>
    </source>
</reference>
<accession>K4AP62</accession>